<evidence type="ECO:0000256" key="2">
    <source>
        <dbReference type="ARBA" id="ARBA00008974"/>
    </source>
</evidence>
<dbReference type="EMBL" id="MU251263">
    <property type="protein sequence ID" value="KAG9252294.1"/>
    <property type="molecule type" value="Genomic_DNA"/>
</dbReference>
<name>A0A9P7ZHQ2_9HYPO</name>
<evidence type="ECO:0000256" key="5">
    <source>
        <dbReference type="ARBA" id="ARBA00023136"/>
    </source>
</evidence>
<feature type="transmembrane region" description="Helical" evidence="7">
    <location>
        <begin position="129"/>
        <end position="150"/>
    </location>
</feature>
<keyword evidence="4 7" id="KW-1133">Transmembrane helix</keyword>
<dbReference type="AlphaFoldDB" id="A0A9P7ZHQ2"/>
<organism evidence="8 9">
    <name type="scientific">Emericellopsis atlantica</name>
    <dbReference type="NCBI Taxonomy" id="2614577"/>
    <lineage>
        <taxon>Eukaryota</taxon>
        <taxon>Fungi</taxon>
        <taxon>Dikarya</taxon>
        <taxon>Ascomycota</taxon>
        <taxon>Pezizomycotina</taxon>
        <taxon>Sordariomycetes</taxon>
        <taxon>Hypocreomycetidae</taxon>
        <taxon>Hypocreales</taxon>
        <taxon>Bionectriaceae</taxon>
        <taxon>Emericellopsis</taxon>
    </lineage>
</organism>
<keyword evidence="3 7" id="KW-0812">Transmembrane</keyword>
<comment type="similarity">
    <text evidence="2">Belongs to the purine-cytosine permease (2.A.39) family.</text>
</comment>
<dbReference type="PANTHER" id="PTHR30618">
    <property type="entry name" value="NCS1 FAMILY PURINE/PYRIMIDINE TRANSPORTER"/>
    <property type="match status" value="1"/>
</dbReference>
<dbReference type="OrthoDB" id="2018619at2759"/>
<evidence type="ECO:0000313" key="8">
    <source>
        <dbReference type="EMBL" id="KAG9252294.1"/>
    </source>
</evidence>
<dbReference type="InterPro" id="IPR001248">
    <property type="entry name" value="Pur-cyt_permease"/>
</dbReference>
<evidence type="ECO:0000256" key="1">
    <source>
        <dbReference type="ARBA" id="ARBA00004141"/>
    </source>
</evidence>
<feature type="transmembrane region" description="Helical" evidence="7">
    <location>
        <begin position="189"/>
        <end position="205"/>
    </location>
</feature>
<dbReference type="Gene3D" id="1.10.4160.10">
    <property type="entry name" value="Hydantoin permease"/>
    <property type="match status" value="1"/>
</dbReference>
<sequence>MALRERLSTVRYALSSPGRFAEALRVDNNEPEHLKGKYGKWSNKDLDPTPPEQRLWTSWSFFAFQFSIAFSPTTYNVGASLYAIGLNWWIIFIASIIVSILIATLIALNARGAAWYHVGYPTFVRSSSGIYGSLIFLFLRGAVAILYMAIQTFYAGKFMAVMLRCVFGHRWTDIPNRLPETAGITSSDLLAFALLWFIQFPFAFVHPSKVNIVFKIKSIVAPLGLFATLIWALVSSKGADFTGLSTTESASGAALGWSFMKAINTIVSNVIPPLVNIGDLARYAERPRQTLPMPIGLVVSKPLVTLLGMIITAAGYKQFGEAYWNLWDFYSSILDKYWSPGARALVFLAATIQAFATFATNLSSNSIPVGCDLAGLFPKYFTIVRGQILCFVLAWACVPWKLTYSASSFLTFLGSYLCFICPIVGIMVVDYWVVRKGNIHVPSLYSTTPDSPYFYYKGFNLRAFAAWVIAIALVIPGVAGAINPGSIGIASTRIYNMGFLLSTIVGGLLYYVFSIVWPVSLYPPQYADRSKAWEIMRYTEGFFPEEEGSRAPSEREEVVIDGKAFDGSSRAATEPETADKGEK</sequence>
<feature type="region of interest" description="Disordered" evidence="6">
    <location>
        <begin position="545"/>
        <end position="583"/>
    </location>
</feature>
<dbReference type="CDD" id="cd11482">
    <property type="entry name" value="SLC-NCS1sbd_NRT1-like"/>
    <property type="match status" value="1"/>
</dbReference>
<keyword evidence="5 7" id="KW-0472">Membrane</keyword>
<feature type="transmembrane region" description="Helical" evidence="7">
    <location>
        <begin position="380"/>
        <end position="398"/>
    </location>
</feature>
<evidence type="ECO:0000313" key="9">
    <source>
        <dbReference type="Proteomes" id="UP000887229"/>
    </source>
</evidence>
<proteinExistence type="inferred from homology"/>
<feature type="transmembrane region" description="Helical" evidence="7">
    <location>
        <begin position="337"/>
        <end position="360"/>
    </location>
</feature>
<evidence type="ECO:0000256" key="7">
    <source>
        <dbReference type="SAM" id="Phobius"/>
    </source>
</evidence>
<comment type="subcellular location">
    <subcellularLocation>
        <location evidence="1">Membrane</location>
        <topology evidence="1">Multi-pass membrane protein</topology>
    </subcellularLocation>
</comment>
<dbReference type="Proteomes" id="UP000887229">
    <property type="component" value="Unassembled WGS sequence"/>
</dbReference>
<feature type="compositionally biased region" description="Basic and acidic residues" evidence="6">
    <location>
        <begin position="547"/>
        <end position="564"/>
    </location>
</feature>
<evidence type="ECO:0000256" key="3">
    <source>
        <dbReference type="ARBA" id="ARBA00022692"/>
    </source>
</evidence>
<feature type="transmembrane region" description="Helical" evidence="7">
    <location>
        <begin position="61"/>
        <end position="82"/>
    </location>
</feature>
<evidence type="ECO:0000256" key="6">
    <source>
        <dbReference type="SAM" id="MobiDB-lite"/>
    </source>
</evidence>
<reference evidence="8" key="1">
    <citation type="journal article" date="2021" name="IMA Fungus">
        <title>Genomic characterization of three marine fungi, including Emericellopsis atlantica sp. nov. with signatures of a generalist lifestyle and marine biomass degradation.</title>
        <authorList>
            <person name="Hagestad O.C."/>
            <person name="Hou L."/>
            <person name="Andersen J.H."/>
            <person name="Hansen E.H."/>
            <person name="Altermark B."/>
            <person name="Li C."/>
            <person name="Kuhnert E."/>
            <person name="Cox R.J."/>
            <person name="Crous P.W."/>
            <person name="Spatafora J.W."/>
            <person name="Lail K."/>
            <person name="Amirebrahimi M."/>
            <person name="Lipzen A."/>
            <person name="Pangilinan J."/>
            <person name="Andreopoulos W."/>
            <person name="Hayes R.D."/>
            <person name="Ng V."/>
            <person name="Grigoriev I.V."/>
            <person name="Jackson S.A."/>
            <person name="Sutton T.D.S."/>
            <person name="Dobson A.D.W."/>
            <person name="Rama T."/>
        </authorList>
    </citation>
    <scope>NUCLEOTIDE SEQUENCE</scope>
    <source>
        <strain evidence="8">TS7</strain>
    </source>
</reference>
<feature type="transmembrane region" description="Helical" evidence="7">
    <location>
        <begin position="410"/>
        <end position="434"/>
    </location>
</feature>
<dbReference type="RefSeq" id="XP_046116218.1">
    <property type="nucleotide sequence ID" value="XM_046258398.1"/>
</dbReference>
<accession>A0A9P7ZHQ2</accession>
<protein>
    <submittedName>
        <fullName evidence="8">Allantoin permease</fullName>
    </submittedName>
</protein>
<feature type="transmembrane region" description="Helical" evidence="7">
    <location>
        <begin position="494"/>
        <end position="513"/>
    </location>
</feature>
<feature type="transmembrane region" description="Helical" evidence="7">
    <location>
        <begin position="212"/>
        <end position="234"/>
    </location>
</feature>
<dbReference type="InterPro" id="IPR045225">
    <property type="entry name" value="Uracil/uridine/allantoin_perm"/>
</dbReference>
<keyword evidence="9" id="KW-1185">Reference proteome</keyword>
<comment type="caution">
    <text evidence="8">The sequence shown here is derived from an EMBL/GenBank/DDBJ whole genome shotgun (WGS) entry which is preliminary data.</text>
</comment>
<evidence type="ECO:0000256" key="4">
    <source>
        <dbReference type="ARBA" id="ARBA00022989"/>
    </source>
</evidence>
<feature type="transmembrane region" description="Helical" evidence="7">
    <location>
        <begin position="464"/>
        <end position="482"/>
    </location>
</feature>
<dbReference type="Pfam" id="PF02133">
    <property type="entry name" value="Transp_cyt_pur"/>
    <property type="match status" value="1"/>
</dbReference>
<feature type="transmembrane region" description="Helical" evidence="7">
    <location>
        <begin position="88"/>
        <end position="108"/>
    </location>
</feature>
<gene>
    <name evidence="8" type="ORF">F5Z01DRAFT_240527</name>
</gene>
<dbReference type="GO" id="GO:0015205">
    <property type="term" value="F:nucleobase transmembrane transporter activity"/>
    <property type="evidence" value="ECO:0007669"/>
    <property type="project" value="TreeGrafter"/>
</dbReference>
<dbReference type="GO" id="GO:0005886">
    <property type="term" value="C:plasma membrane"/>
    <property type="evidence" value="ECO:0007669"/>
    <property type="project" value="TreeGrafter"/>
</dbReference>
<feature type="transmembrane region" description="Helical" evidence="7">
    <location>
        <begin position="295"/>
        <end position="316"/>
    </location>
</feature>
<dbReference type="GeneID" id="70289301"/>
<dbReference type="PANTHER" id="PTHR30618:SF0">
    <property type="entry name" value="PURINE-URACIL PERMEASE NCS1"/>
    <property type="match status" value="1"/>
</dbReference>